<dbReference type="RefSeq" id="WP_212017853.1">
    <property type="nucleotide sequence ID" value="NZ_JAAFYZ010000184.1"/>
</dbReference>
<dbReference type="Proteomes" id="UP000730482">
    <property type="component" value="Unassembled WGS sequence"/>
</dbReference>
<accession>A0ABS5L1Z6</accession>
<keyword evidence="2" id="KW-0732">Signal</keyword>
<dbReference type="EMBL" id="JAAFYZ010000184">
    <property type="protein sequence ID" value="MBS2552356.1"/>
    <property type="molecule type" value="Genomic_DNA"/>
</dbReference>
<proteinExistence type="predicted"/>
<organism evidence="3 4">
    <name type="scientific">Catenulispora pinistramenti</name>
    <dbReference type="NCBI Taxonomy" id="2705254"/>
    <lineage>
        <taxon>Bacteria</taxon>
        <taxon>Bacillati</taxon>
        <taxon>Actinomycetota</taxon>
        <taxon>Actinomycetes</taxon>
        <taxon>Catenulisporales</taxon>
        <taxon>Catenulisporaceae</taxon>
        <taxon>Catenulispora</taxon>
    </lineage>
</organism>
<reference evidence="3 4" key="1">
    <citation type="submission" date="2020-02" db="EMBL/GenBank/DDBJ databases">
        <title>Acidophilic actinobacteria isolated from forest soil.</title>
        <authorList>
            <person name="Golinska P."/>
        </authorList>
    </citation>
    <scope>NUCLEOTIDE SEQUENCE [LARGE SCALE GENOMIC DNA]</scope>
    <source>
        <strain evidence="3 4">NL8</strain>
    </source>
</reference>
<comment type="caution">
    <text evidence="3">The sequence shown here is derived from an EMBL/GenBank/DDBJ whole genome shotgun (WGS) entry which is preliminary data.</text>
</comment>
<dbReference type="InterPro" id="IPR011042">
    <property type="entry name" value="6-blade_b-propeller_TolB-like"/>
</dbReference>
<feature type="chain" id="PRO_5045639291" evidence="2">
    <location>
        <begin position="27"/>
        <end position="362"/>
    </location>
</feature>
<name>A0ABS5L1Z6_9ACTN</name>
<feature type="signal peptide" evidence="2">
    <location>
        <begin position="1"/>
        <end position="26"/>
    </location>
</feature>
<protein>
    <submittedName>
        <fullName evidence="3">PD40 domain-containing protein</fullName>
    </submittedName>
</protein>
<dbReference type="Pfam" id="PF07676">
    <property type="entry name" value="PD40"/>
    <property type="match status" value="2"/>
</dbReference>
<evidence type="ECO:0000256" key="2">
    <source>
        <dbReference type="SAM" id="SignalP"/>
    </source>
</evidence>
<feature type="compositionally biased region" description="Polar residues" evidence="1">
    <location>
        <begin position="212"/>
        <end position="226"/>
    </location>
</feature>
<sequence length="362" mass="36778">MNTIGGKKWARVAVCAAALVTPLAVSGCQSSTSASGTPGPAAGQTGTTSAANGGSSSASASTSATSATSTALNGTSGTGLTVSDGSSKILMNGQAVDFGTEVHDPSWSADGKRVLFIDGDGNLTVADADGSGKTVIAKNPGGEKWSHPTWEMVASDTTDQIPARAAYVFASATKAGTTTLWEITADPQTGQPNAQPQKLPLSSLAGPDSKPIPQSGNKWPSASGKQGESVYEYDHGLTSDLYYRDDNLREQTSLSITNGSEPDYVVTGTSAGSGWVTEVVFVRKAGGHKHIFMESMQDTQNAVAIDLTPKATTDCTEPALSPDGKTVAFSTAAGVQTAPADGSGTMTKVTDVPGFPAYRAGS</sequence>
<evidence type="ECO:0000313" key="3">
    <source>
        <dbReference type="EMBL" id="MBS2552356.1"/>
    </source>
</evidence>
<feature type="compositionally biased region" description="Polar residues" evidence="1">
    <location>
        <begin position="186"/>
        <end position="196"/>
    </location>
</feature>
<dbReference type="SUPFAM" id="SSF82171">
    <property type="entry name" value="DPP6 N-terminal domain-like"/>
    <property type="match status" value="1"/>
</dbReference>
<feature type="region of interest" description="Disordered" evidence="1">
    <location>
        <begin position="29"/>
        <end position="78"/>
    </location>
</feature>
<feature type="region of interest" description="Disordered" evidence="1">
    <location>
        <begin position="186"/>
        <end position="227"/>
    </location>
</feature>
<dbReference type="Gene3D" id="2.120.10.30">
    <property type="entry name" value="TolB, C-terminal domain"/>
    <property type="match status" value="2"/>
</dbReference>
<dbReference type="InterPro" id="IPR011659">
    <property type="entry name" value="WD40"/>
</dbReference>
<evidence type="ECO:0000256" key="1">
    <source>
        <dbReference type="SAM" id="MobiDB-lite"/>
    </source>
</evidence>
<dbReference type="PROSITE" id="PS51257">
    <property type="entry name" value="PROKAR_LIPOPROTEIN"/>
    <property type="match status" value="1"/>
</dbReference>
<gene>
    <name evidence="3" type="ORF">KGQ19_36430</name>
</gene>
<evidence type="ECO:0000313" key="4">
    <source>
        <dbReference type="Proteomes" id="UP000730482"/>
    </source>
</evidence>
<keyword evidence="4" id="KW-1185">Reference proteome</keyword>